<evidence type="ECO:0000256" key="2">
    <source>
        <dbReference type="ARBA" id="ARBA00022771"/>
    </source>
</evidence>
<dbReference type="Pfam" id="PF12596">
    <property type="entry name" value="Tnp_P_element_C"/>
    <property type="match status" value="1"/>
</dbReference>
<proteinExistence type="predicted"/>
<dbReference type="AlphaFoldDB" id="Q1KZX8"/>
<dbReference type="InterPro" id="IPR048365">
    <property type="entry name" value="TNP-like_RNaseH_N"/>
</dbReference>
<dbReference type="Pfam" id="PF12017">
    <property type="entry name" value="Tnp_P_element"/>
    <property type="match status" value="1"/>
</dbReference>
<dbReference type="InterPro" id="IPR048367">
    <property type="entry name" value="TNP-like_RNaseH_C"/>
</dbReference>
<accession>Q1KZX8</accession>
<dbReference type="InterPro" id="IPR038441">
    <property type="entry name" value="THAP_Znf_sf"/>
</dbReference>
<keyword evidence="2 5" id="KW-0863">Zinc-finger</keyword>
<reference evidence="8" key="1">
    <citation type="journal article" date="2006" name="BMC Genomics">
        <title>P elements and MITE relatives in the whole genome sequence of Anopheles gambiae.</title>
        <authorList>
            <person name="Quesneville H."/>
            <person name="Nouaud D."/>
            <person name="Anxolabehere D."/>
        </authorList>
    </citation>
    <scope>NUCLEOTIDE SEQUENCE</scope>
    <source>
        <strain evidence="8">PEST</strain>
    </source>
</reference>
<keyword evidence="4 5" id="KW-0238">DNA-binding</keyword>
<dbReference type="Gene3D" id="6.20.210.20">
    <property type="entry name" value="THAP domain"/>
    <property type="match status" value="1"/>
</dbReference>
<evidence type="ECO:0000313" key="8">
    <source>
        <dbReference type="EMBL" id="ABC16632.1"/>
    </source>
</evidence>
<dbReference type="Pfam" id="PF21787">
    <property type="entry name" value="TNP-like_RNaseH_N"/>
    <property type="match status" value="1"/>
</dbReference>
<dbReference type="InterPro" id="IPR006612">
    <property type="entry name" value="THAP_Znf"/>
</dbReference>
<dbReference type="PANTHER" id="PTHR46927">
    <property type="entry name" value="AGAP005574-PA"/>
    <property type="match status" value="1"/>
</dbReference>
<evidence type="ECO:0000256" key="5">
    <source>
        <dbReference type="PROSITE-ProRule" id="PRU00309"/>
    </source>
</evidence>
<feature type="coiled-coil region" evidence="6">
    <location>
        <begin position="176"/>
        <end position="203"/>
    </location>
</feature>
<name>Q1KZX8_ANOGA</name>
<dbReference type="SMART" id="SM00980">
    <property type="entry name" value="THAP"/>
    <property type="match status" value="1"/>
</dbReference>
<evidence type="ECO:0000256" key="3">
    <source>
        <dbReference type="ARBA" id="ARBA00022833"/>
    </source>
</evidence>
<dbReference type="GO" id="GO:0003677">
    <property type="term" value="F:DNA binding"/>
    <property type="evidence" value="ECO:0007669"/>
    <property type="project" value="UniProtKB-UniRule"/>
</dbReference>
<dbReference type="PROSITE" id="PS50950">
    <property type="entry name" value="ZF_THAP"/>
    <property type="match status" value="1"/>
</dbReference>
<keyword evidence="6" id="KW-0175">Coiled coil</keyword>
<feature type="domain" description="THAP-type" evidence="7">
    <location>
        <begin position="1"/>
        <end position="89"/>
    </location>
</feature>
<dbReference type="Pfam" id="PF21789">
    <property type="entry name" value="TNP-like_RNaseH_C"/>
    <property type="match status" value="1"/>
</dbReference>
<dbReference type="PANTHER" id="PTHR46927:SF3">
    <property type="entry name" value="THAP-TYPE DOMAIN-CONTAINING PROTEIN"/>
    <property type="match status" value="1"/>
</dbReference>
<dbReference type="InterPro" id="IPR021896">
    <property type="entry name" value="THAP9-like_HTH"/>
</dbReference>
<dbReference type="GO" id="GO:0008270">
    <property type="term" value="F:zinc ion binding"/>
    <property type="evidence" value="ECO:0007669"/>
    <property type="project" value="UniProtKB-KW"/>
</dbReference>
<evidence type="ECO:0000256" key="6">
    <source>
        <dbReference type="SAM" id="Coils"/>
    </source>
</evidence>
<organism evidence="8">
    <name type="scientific">Anopheles gambiae str. PEST</name>
    <dbReference type="NCBI Taxonomy" id="180454"/>
    <lineage>
        <taxon>Eukaryota</taxon>
        <taxon>Metazoa</taxon>
        <taxon>Ecdysozoa</taxon>
        <taxon>Arthropoda</taxon>
        <taxon>Hexapoda</taxon>
        <taxon>Insecta</taxon>
        <taxon>Pterygota</taxon>
        <taxon>Neoptera</taxon>
        <taxon>Endopterygota</taxon>
        <taxon>Diptera</taxon>
        <taxon>Nematocera</taxon>
        <taxon>Culicoidea</taxon>
        <taxon>Culicidae</taxon>
        <taxon>Anophelinae</taxon>
        <taxon>Anopheles</taxon>
    </lineage>
</organism>
<evidence type="ECO:0000256" key="1">
    <source>
        <dbReference type="ARBA" id="ARBA00022723"/>
    </source>
</evidence>
<dbReference type="InterPro" id="IPR052224">
    <property type="entry name" value="THAP_domain_protein"/>
</dbReference>
<evidence type="ECO:0000256" key="4">
    <source>
        <dbReference type="ARBA" id="ARBA00023125"/>
    </source>
</evidence>
<keyword evidence="1" id="KW-0479">Metal-binding</keyword>
<sequence>MPVPCSVSLCGNNPRNVKKRALEISFHIFPNYDPLRHAWVQFCNREENWEPSKRDVICSAHFQESDFQMPESGIVGGKVLRRTLFPNGKFLLAYFPNDDTTNILCFCWLLAIPSIHSVLSSEIENREEVSSENFVPSTSDTLLVSDVSNIPQNTSTAFLKENIKLREANKRLKATLSHIASENYQLKKKVQDLEKELNSIKNSSIPPSDLIPKMKNMLKSTLTSNQVDLIIGEKKRVRWTKEEISRALTLRYFGKKAYDYVKDDLKIYLPSPSTLQKYARTFKLREGILEDVLVFMGNFVSSLSSRDAECILSFDEMKIKNVMEYDPSADEVIGPYNYIQVVMARALFKNWKQPIYIGFDKKMTKEILMNIIIKLDEKKINVAGIVSDNCSSNISCWRDLGAHDYTKPYFEHPITKKNIYVSPDAPHLLKLLRNWFIDHGFVFNGTIVTAQPLRDLVEGRLGAEITPLFKLNTGHLELSSQERQNVRRAAELLSRTTAVSLRRYMPKEKELADIIEMVDLWFSVSNSFHPNAKLHYKRSYTASEDQLKALDDMFNFIANMIVVGKKNMQVFQKSILMQINSLKMLFVDMKAKHDINYLSTHKLNQDLLENFFSQLRQKGGTYDHPSPLNCIYRIRLMILGKSPSVLKSVTDNENNKKNIEPDVFVTSADFENETDQLNEICVSQEHYVSATIFHEAEIVPSLLDFDATDADDEFSATNFDSLFILNEQEKDGLEYIIGYIGRKFRDKYPYLGQYTCNLTEDHCYSQPQSYVEHISAGGLYKPSASFLDQGLKMEEIFQRTHKDGKLIQSKRIVNTLTDLLQTHFPDFPIEILKTFAKLRIIMRMRFFNIKKEEIRRNKKRKTPMERQAAKKFRRIVN</sequence>
<evidence type="ECO:0000259" key="7">
    <source>
        <dbReference type="PROSITE" id="PS50950"/>
    </source>
</evidence>
<dbReference type="SUPFAM" id="SSF57716">
    <property type="entry name" value="Glucocorticoid receptor-like (DNA-binding domain)"/>
    <property type="match status" value="1"/>
</dbReference>
<dbReference type="InterPro" id="IPR022242">
    <property type="entry name" value="TNP-like_C"/>
</dbReference>
<dbReference type="Pfam" id="PF05485">
    <property type="entry name" value="THAP"/>
    <property type="match status" value="1"/>
</dbReference>
<protein>
    <submittedName>
        <fullName evidence="8">Transposase</fullName>
    </submittedName>
</protein>
<dbReference type="EMBL" id="DQ301494">
    <property type="protein sequence ID" value="ABC16632.1"/>
    <property type="molecule type" value="Genomic_DNA"/>
</dbReference>
<keyword evidence="3" id="KW-0862">Zinc</keyword>